<reference evidence="2" key="1">
    <citation type="journal article" date="2015" name="Nature">
        <title>Complex archaea that bridge the gap between prokaryotes and eukaryotes.</title>
        <authorList>
            <person name="Spang A."/>
            <person name="Saw J.H."/>
            <person name="Jorgensen S.L."/>
            <person name="Zaremba-Niedzwiedzka K."/>
            <person name="Martijn J."/>
            <person name="Lind A.E."/>
            <person name="van Eijk R."/>
            <person name="Schleper C."/>
            <person name="Guy L."/>
            <person name="Ettema T.J."/>
        </authorList>
    </citation>
    <scope>NUCLEOTIDE SEQUENCE</scope>
</reference>
<accession>A0A0F9NVQ0</accession>
<feature type="compositionally biased region" description="Polar residues" evidence="1">
    <location>
        <begin position="75"/>
        <end position="85"/>
    </location>
</feature>
<sequence length="230" mass="25166">MTLIILEPPREGFGADRFLIRNGARARNELAIRLRPFIQELPERLIDPAQFPQPGRRGPSRPPPTFPGTREQRSETSSTIESENLLTGEVSVPAPSVECVAAIQGGTHLFNFSIGTPALEFQGQSGQAIPRPFIINSVGHISTVGRNASLVFVIEVADDDDTTTIAGSVFPREGILGEFTVGQNTFPTNTFQMYFPQHKISRAGRFIKMWLFNNTAGAAIVDVSVNFTLL</sequence>
<evidence type="ECO:0000256" key="1">
    <source>
        <dbReference type="SAM" id="MobiDB-lite"/>
    </source>
</evidence>
<organism evidence="2">
    <name type="scientific">marine sediment metagenome</name>
    <dbReference type="NCBI Taxonomy" id="412755"/>
    <lineage>
        <taxon>unclassified sequences</taxon>
        <taxon>metagenomes</taxon>
        <taxon>ecological metagenomes</taxon>
    </lineage>
</organism>
<dbReference type="EMBL" id="LAZR01003110">
    <property type="protein sequence ID" value="KKN21894.1"/>
    <property type="molecule type" value="Genomic_DNA"/>
</dbReference>
<dbReference type="AlphaFoldDB" id="A0A0F9NVQ0"/>
<comment type="caution">
    <text evidence="2">The sequence shown here is derived from an EMBL/GenBank/DDBJ whole genome shotgun (WGS) entry which is preliminary data.</text>
</comment>
<name>A0A0F9NVQ0_9ZZZZ</name>
<feature type="region of interest" description="Disordered" evidence="1">
    <location>
        <begin position="48"/>
        <end position="85"/>
    </location>
</feature>
<protein>
    <submittedName>
        <fullName evidence="2">Uncharacterized protein</fullName>
    </submittedName>
</protein>
<evidence type="ECO:0000313" key="2">
    <source>
        <dbReference type="EMBL" id="KKN21894.1"/>
    </source>
</evidence>
<gene>
    <name evidence="2" type="ORF">LCGC14_0920800</name>
</gene>
<proteinExistence type="predicted"/>